<evidence type="ECO:0000313" key="3">
    <source>
        <dbReference type="Proteomes" id="UP000063699"/>
    </source>
</evidence>
<proteinExistence type="predicted"/>
<keyword evidence="1" id="KW-1133">Transmembrane helix</keyword>
<accession>A0A0N9I3I2</accession>
<feature type="transmembrane region" description="Helical" evidence="1">
    <location>
        <begin position="21"/>
        <end position="42"/>
    </location>
</feature>
<name>A0A0N9I3I2_9PSEU</name>
<evidence type="ECO:0000313" key="2">
    <source>
        <dbReference type="EMBL" id="ALG13304.1"/>
    </source>
</evidence>
<dbReference type="RefSeq" id="WP_054295193.1">
    <property type="nucleotide sequence ID" value="NZ_CP012752.1"/>
</dbReference>
<dbReference type="AlphaFoldDB" id="A0A0N9I3I2"/>
<dbReference type="Proteomes" id="UP000063699">
    <property type="component" value="Chromosome"/>
</dbReference>
<gene>
    <name evidence="2" type="ORF">AOZ06_46345</name>
</gene>
<reference evidence="2 3" key="1">
    <citation type="submission" date="2015-07" db="EMBL/GenBank/DDBJ databases">
        <title>Genome sequencing of Kibdelosporangium phytohabitans.</title>
        <authorList>
            <person name="Qin S."/>
            <person name="Xing K."/>
        </authorList>
    </citation>
    <scope>NUCLEOTIDE SEQUENCE [LARGE SCALE GENOMIC DNA]</scope>
    <source>
        <strain evidence="2 3">KLBMP1111</strain>
    </source>
</reference>
<dbReference type="STRING" id="860235.AOZ06_46345"/>
<sequence length="77" mass="7996">MTTEAEKGTPGQFDNRSPFTWRATTTALLALVLVVVGASIVISSGAGVGWTLLVIGLVAGLTAAWIFHLGRKAGNRT</sequence>
<feature type="transmembrane region" description="Helical" evidence="1">
    <location>
        <begin position="48"/>
        <end position="67"/>
    </location>
</feature>
<keyword evidence="1" id="KW-0812">Transmembrane</keyword>
<organism evidence="2 3">
    <name type="scientific">Kibdelosporangium phytohabitans</name>
    <dbReference type="NCBI Taxonomy" id="860235"/>
    <lineage>
        <taxon>Bacteria</taxon>
        <taxon>Bacillati</taxon>
        <taxon>Actinomycetota</taxon>
        <taxon>Actinomycetes</taxon>
        <taxon>Pseudonocardiales</taxon>
        <taxon>Pseudonocardiaceae</taxon>
        <taxon>Kibdelosporangium</taxon>
    </lineage>
</organism>
<dbReference type="EMBL" id="CP012752">
    <property type="protein sequence ID" value="ALG13304.1"/>
    <property type="molecule type" value="Genomic_DNA"/>
</dbReference>
<evidence type="ECO:0000256" key="1">
    <source>
        <dbReference type="SAM" id="Phobius"/>
    </source>
</evidence>
<protein>
    <submittedName>
        <fullName evidence="2">Uncharacterized protein</fullName>
    </submittedName>
</protein>
<keyword evidence="1" id="KW-0472">Membrane</keyword>
<keyword evidence="3" id="KW-1185">Reference proteome</keyword>
<dbReference type="KEGG" id="kphy:AOZ06_46345"/>